<proteinExistence type="predicted"/>
<accession>A0A917XV10</accession>
<dbReference type="Gene3D" id="1.10.10.10">
    <property type="entry name" value="Winged helix-like DNA-binding domain superfamily/Winged helix DNA-binding domain"/>
    <property type="match status" value="1"/>
</dbReference>
<gene>
    <name evidence="1" type="ORF">GCM10007971_13210</name>
</gene>
<comment type="caution">
    <text evidence="1">The sequence shown here is derived from an EMBL/GenBank/DDBJ whole genome shotgun (WGS) entry which is preliminary data.</text>
</comment>
<evidence type="ECO:0000313" key="2">
    <source>
        <dbReference type="Proteomes" id="UP000624041"/>
    </source>
</evidence>
<protein>
    <recommendedName>
        <fullName evidence="3">DUF2513 domain-containing protein</fullName>
    </recommendedName>
</protein>
<name>A0A917XV10_9BACI</name>
<dbReference type="EMBL" id="BMOS01000007">
    <property type="protein sequence ID" value="GGN54927.1"/>
    <property type="molecule type" value="Genomic_DNA"/>
</dbReference>
<sequence length="121" mass="14289">MRRDMDKVREILVDLGKGVESLEYSQIDENEKNYIYHMQILKEAGLITWKHFNEYQTQTTSFDEPRLTWIGNDYLDNISNDTIWKKTKDIIRSKGFELSEVPFSIIKEIAKTKLKQSIGID</sequence>
<keyword evidence="2" id="KW-1185">Reference proteome</keyword>
<organism evidence="1 2">
    <name type="scientific">Oceanobacillus indicireducens</name>
    <dbReference type="NCBI Taxonomy" id="1004261"/>
    <lineage>
        <taxon>Bacteria</taxon>
        <taxon>Bacillati</taxon>
        <taxon>Bacillota</taxon>
        <taxon>Bacilli</taxon>
        <taxon>Bacillales</taxon>
        <taxon>Bacillaceae</taxon>
        <taxon>Oceanobacillus</taxon>
    </lineage>
</organism>
<dbReference type="AlphaFoldDB" id="A0A917XV10"/>
<dbReference type="InterPro" id="IPR036388">
    <property type="entry name" value="WH-like_DNA-bd_sf"/>
</dbReference>
<evidence type="ECO:0008006" key="3">
    <source>
        <dbReference type="Google" id="ProtNLM"/>
    </source>
</evidence>
<dbReference type="InterPro" id="IPR019650">
    <property type="entry name" value="DUF2513"/>
</dbReference>
<dbReference type="Proteomes" id="UP000624041">
    <property type="component" value="Unassembled WGS sequence"/>
</dbReference>
<reference evidence="1" key="2">
    <citation type="submission" date="2020-09" db="EMBL/GenBank/DDBJ databases">
        <authorList>
            <person name="Sun Q."/>
            <person name="Ohkuma M."/>
        </authorList>
    </citation>
    <scope>NUCLEOTIDE SEQUENCE</scope>
    <source>
        <strain evidence="1">JCM 17251</strain>
    </source>
</reference>
<evidence type="ECO:0000313" key="1">
    <source>
        <dbReference type="EMBL" id="GGN54927.1"/>
    </source>
</evidence>
<dbReference type="Pfam" id="PF10711">
    <property type="entry name" value="DUF2513"/>
    <property type="match status" value="1"/>
</dbReference>
<reference evidence="1" key="1">
    <citation type="journal article" date="2014" name="Int. J. Syst. Evol. Microbiol.">
        <title>Complete genome sequence of Corynebacterium casei LMG S-19264T (=DSM 44701T), isolated from a smear-ripened cheese.</title>
        <authorList>
            <consortium name="US DOE Joint Genome Institute (JGI-PGF)"/>
            <person name="Walter F."/>
            <person name="Albersmeier A."/>
            <person name="Kalinowski J."/>
            <person name="Ruckert C."/>
        </authorList>
    </citation>
    <scope>NUCLEOTIDE SEQUENCE</scope>
    <source>
        <strain evidence="1">JCM 17251</strain>
    </source>
</reference>